<dbReference type="InterPro" id="IPR050791">
    <property type="entry name" value="Aldo-Keto_reductase"/>
</dbReference>
<evidence type="ECO:0000256" key="1">
    <source>
        <dbReference type="ARBA" id="ARBA00023002"/>
    </source>
</evidence>
<dbReference type="OrthoDB" id="37537at2759"/>
<evidence type="ECO:0000313" key="3">
    <source>
        <dbReference type="EMBL" id="KAH7029461.1"/>
    </source>
</evidence>
<dbReference type="GO" id="GO:0016491">
    <property type="term" value="F:oxidoreductase activity"/>
    <property type="evidence" value="ECO:0007669"/>
    <property type="project" value="UniProtKB-KW"/>
</dbReference>
<name>A0A9P8Y4D8_9PEZI</name>
<organism evidence="3 4">
    <name type="scientific">Microdochium trichocladiopsis</name>
    <dbReference type="NCBI Taxonomy" id="1682393"/>
    <lineage>
        <taxon>Eukaryota</taxon>
        <taxon>Fungi</taxon>
        <taxon>Dikarya</taxon>
        <taxon>Ascomycota</taxon>
        <taxon>Pezizomycotina</taxon>
        <taxon>Sordariomycetes</taxon>
        <taxon>Xylariomycetidae</taxon>
        <taxon>Xylariales</taxon>
        <taxon>Microdochiaceae</taxon>
        <taxon>Microdochium</taxon>
    </lineage>
</organism>
<feature type="domain" description="NADP-dependent oxidoreductase" evidence="2">
    <location>
        <begin position="24"/>
        <end position="322"/>
    </location>
</feature>
<dbReference type="InterPro" id="IPR023210">
    <property type="entry name" value="NADP_OxRdtase_dom"/>
</dbReference>
<comment type="caution">
    <text evidence="3">The sequence shown here is derived from an EMBL/GenBank/DDBJ whole genome shotgun (WGS) entry which is preliminary data.</text>
</comment>
<dbReference type="Pfam" id="PF00248">
    <property type="entry name" value="Aldo_ket_red"/>
    <property type="match status" value="1"/>
</dbReference>
<dbReference type="PANTHER" id="PTHR43625">
    <property type="entry name" value="AFLATOXIN B1 ALDEHYDE REDUCTASE"/>
    <property type="match status" value="1"/>
</dbReference>
<sequence length="346" mass="38265">MSSTLSPTPVLRRLGRDGPEIPVIGLGMMGASVGYGQVAPDDERLALLDHAWKIGARNWDTSDLYGDSEELLGRWFRLHPERRADIFLATKFGMEIPADGDFSKMKPNSSPEYVHKAFAKSLEKLGVDSVDLYYVHRVDPAVPIEKTMEAMRALVESGKVKYVGISEVSSATVRRAHAVYPLSAVQVEYNPWTRDIEGEAGTFMLDTCKELGISVFAYSPLGRGVLTGAFRNMTFEKGDLRADMARYSKENMAKNDECLDKIAAMAERKGCTSAQLCLAWLVAQADNIFVIPGTKRVKYLEQNFAAGNLQLSDAENQEFRQLVSEAEIIGGRDAFWGSYDDTAPLS</sequence>
<dbReference type="Proteomes" id="UP000756346">
    <property type="component" value="Unassembled WGS sequence"/>
</dbReference>
<evidence type="ECO:0000259" key="2">
    <source>
        <dbReference type="Pfam" id="PF00248"/>
    </source>
</evidence>
<keyword evidence="1" id="KW-0560">Oxidoreductase</keyword>
<dbReference type="SUPFAM" id="SSF51430">
    <property type="entry name" value="NAD(P)-linked oxidoreductase"/>
    <property type="match status" value="1"/>
</dbReference>
<dbReference type="RefSeq" id="XP_046011749.1">
    <property type="nucleotide sequence ID" value="XM_046154275.1"/>
</dbReference>
<dbReference type="GeneID" id="70183821"/>
<dbReference type="GO" id="GO:0005737">
    <property type="term" value="C:cytoplasm"/>
    <property type="evidence" value="ECO:0007669"/>
    <property type="project" value="TreeGrafter"/>
</dbReference>
<accession>A0A9P8Y4D8</accession>
<protein>
    <submittedName>
        <fullName evidence="3">Aldo/keto reductase</fullName>
    </submittedName>
</protein>
<evidence type="ECO:0000313" key="4">
    <source>
        <dbReference type="Proteomes" id="UP000756346"/>
    </source>
</evidence>
<dbReference type="PANTHER" id="PTHR43625:SF40">
    <property type="entry name" value="ALDO-KETO REDUCTASE YAKC [NADP(+)]"/>
    <property type="match status" value="1"/>
</dbReference>
<dbReference type="Gene3D" id="3.20.20.100">
    <property type="entry name" value="NADP-dependent oxidoreductase domain"/>
    <property type="match status" value="1"/>
</dbReference>
<gene>
    <name evidence="3" type="ORF">B0I36DRAFT_325817</name>
</gene>
<dbReference type="InterPro" id="IPR036812">
    <property type="entry name" value="NAD(P)_OxRdtase_dom_sf"/>
</dbReference>
<proteinExistence type="predicted"/>
<dbReference type="EMBL" id="JAGTJQ010000006">
    <property type="protein sequence ID" value="KAH7029461.1"/>
    <property type="molecule type" value="Genomic_DNA"/>
</dbReference>
<keyword evidence="4" id="KW-1185">Reference proteome</keyword>
<reference evidence="3" key="1">
    <citation type="journal article" date="2021" name="Nat. Commun.">
        <title>Genetic determinants of endophytism in the Arabidopsis root mycobiome.</title>
        <authorList>
            <person name="Mesny F."/>
            <person name="Miyauchi S."/>
            <person name="Thiergart T."/>
            <person name="Pickel B."/>
            <person name="Atanasova L."/>
            <person name="Karlsson M."/>
            <person name="Huettel B."/>
            <person name="Barry K.W."/>
            <person name="Haridas S."/>
            <person name="Chen C."/>
            <person name="Bauer D."/>
            <person name="Andreopoulos W."/>
            <person name="Pangilinan J."/>
            <person name="LaButti K."/>
            <person name="Riley R."/>
            <person name="Lipzen A."/>
            <person name="Clum A."/>
            <person name="Drula E."/>
            <person name="Henrissat B."/>
            <person name="Kohler A."/>
            <person name="Grigoriev I.V."/>
            <person name="Martin F.M."/>
            <person name="Hacquard S."/>
        </authorList>
    </citation>
    <scope>NUCLEOTIDE SEQUENCE</scope>
    <source>
        <strain evidence="3">MPI-CAGE-CH-0230</strain>
    </source>
</reference>
<dbReference type="AlphaFoldDB" id="A0A9P8Y4D8"/>